<evidence type="ECO:0000313" key="1">
    <source>
        <dbReference type="EMBL" id="KAI3794409.1"/>
    </source>
</evidence>
<comment type="caution">
    <text evidence="1">The sequence shown here is derived from an EMBL/GenBank/DDBJ whole genome shotgun (WGS) entry which is preliminary data.</text>
</comment>
<keyword evidence="2" id="KW-1185">Reference proteome</keyword>
<accession>A0ACB9HEU6</accession>
<gene>
    <name evidence="1" type="ORF">L1987_37040</name>
</gene>
<dbReference type="EMBL" id="CM042029">
    <property type="protein sequence ID" value="KAI3794409.1"/>
    <property type="molecule type" value="Genomic_DNA"/>
</dbReference>
<dbReference type="Proteomes" id="UP001056120">
    <property type="component" value="Linkage Group LG12"/>
</dbReference>
<sequence length="67" mass="7515">MQKLREYVSVICDFLQLSGHELLYDYGLPDDKIKVNQDDADVNLVPDLVEKVVVPILQHAGSLLGYA</sequence>
<organism evidence="1 2">
    <name type="scientific">Smallanthus sonchifolius</name>
    <dbReference type="NCBI Taxonomy" id="185202"/>
    <lineage>
        <taxon>Eukaryota</taxon>
        <taxon>Viridiplantae</taxon>
        <taxon>Streptophyta</taxon>
        <taxon>Embryophyta</taxon>
        <taxon>Tracheophyta</taxon>
        <taxon>Spermatophyta</taxon>
        <taxon>Magnoliopsida</taxon>
        <taxon>eudicotyledons</taxon>
        <taxon>Gunneridae</taxon>
        <taxon>Pentapetalae</taxon>
        <taxon>asterids</taxon>
        <taxon>campanulids</taxon>
        <taxon>Asterales</taxon>
        <taxon>Asteraceae</taxon>
        <taxon>Asteroideae</taxon>
        <taxon>Heliantheae alliance</taxon>
        <taxon>Millerieae</taxon>
        <taxon>Smallanthus</taxon>
    </lineage>
</organism>
<name>A0ACB9HEU6_9ASTR</name>
<reference evidence="1 2" key="2">
    <citation type="journal article" date="2022" name="Mol. Ecol. Resour.">
        <title>The genomes of chicory, endive, great burdock and yacon provide insights into Asteraceae paleo-polyploidization history and plant inulin production.</title>
        <authorList>
            <person name="Fan W."/>
            <person name="Wang S."/>
            <person name="Wang H."/>
            <person name="Wang A."/>
            <person name="Jiang F."/>
            <person name="Liu H."/>
            <person name="Zhao H."/>
            <person name="Xu D."/>
            <person name="Zhang Y."/>
        </authorList>
    </citation>
    <scope>NUCLEOTIDE SEQUENCE [LARGE SCALE GENOMIC DNA]</scope>
    <source>
        <strain evidence="2">cv. Yunnan</strain>
        <tissue evidence="1">Leaves</tissue>
    </source>
</reference>
<reference evidence="2" key="1">
    <citation type="journal article" date="2022" name="Mol. Ecol. Resour.">
        <title>The genomes of chicory, endive, great burdock and yacon provide insights into Asteraceae palaeo-polyploidization history and plant inulin production.</title>
        <authorList>
            <person name="Fan W."/>
            <person name="Wang S."/>
            <person name="Wang H."/>
            <person name="Wang A."/>
            <person name="Jiang F."/>
            <person name="Liu H."/>
            <person name="Zhao H."/>
            <person name="Xu D."/>
            <person name="Zhang Y."/>
        </authorList>
    </citation>
    <scope>NUCLEOTIDE SEQUENCE [LARGE SCALE GENOMIC DNA]</scope>
    <source>
        <strain evidence="2">cv. Yunnan</strain>
    </source>
</reference>
<proteinExistence type="predicted"/>
<evidence type="ECO:0000313" key="2">
    <source>
        <dbReference type="Proteomes" id="UP001056120"/>
    </source>
</evidence>
<protein>
    <submittedName>
        <fullName evidence="1">Uncharacterized protein</fullName>
    </submittedName>
</protein>